<dbReference type="GO" id="GO:0003824">
    <property type="term" value="F:catalytic activity"/>
    <property type="evidence" value="ECO:0007669"/>
    <property type="project" value="InterPro"/>
</dbReference>
<dbReference type="PANTHER" id="PTHR11895">
    <property type="entry name" value="TRANSAMIDASE"/>
    <property type="match status" value="1"/>
</dbReference>
<dbReference type="EMBL" id="CAEZYQ010000002">
    <property type="protein sequence ID" value="CAB4728891.1"/>
    <property type="molecule type" value="Genomic_DNA"/>
</dbReference>
<dbReference type="Gene3D" id="3.90.1300.10">
    <property type="entry name" value="Amidase signature (AS) domain"/>
    <property type="match status" value="1"/>
</dbReference>
<reference evidence="2" key="1">
    <citation type="submission" date="2020-05" db="EMBL/GenBank/DDBJ databases">
        <authorList>
            <person name="Chiriac C."/>
            <person name="Salcher M."/>
            <person name="Ghai R."/>
            <person name="Kavagutti S V."/>
        </authorList>
    </citation>
    <scope>NUCLEOTIDE SEQUENCE</scope>
</reference>
<dbReference type="PANTHER" id="PTHR11895:SF7">
    <property type="entry name" value="GLUTAMYL-TRNA(GLN) AMIDOTRANSFERASE SUBUNIT A, MITOCHONDRIAL"/>
    <property type="match status" value="1"/>
</dbReference>
<dbReference type="InterPro" id="IPR000120">
    <property type="entry name" value="Amidase"/>
</dbReference>
<protein>
    <submittedName>
        <fullName evidence="2">Unannotated protein</fullName>
    </submittedName>
</protein>
<name>A0A6J6S257_9ZZZZ</name>
<gene>
    <name evidence="2" type="ORF">UFOPK2761_00352</name>
</gene>
<dbReference type="Pfam" id="PF01425">
    <property type="entry name" value="Amidase"/>
    <property type="match status" value="1"/>
</dbReference>
<evidence type="ECO:0000313" key="2">
    <source>
        <dbReference type="EMBL" id="CAB4728891.1"/>
    </source>
</evidence>
<accession>A0A6J6S257</accession>
<dbReference type="PROSITE" id="PS00571">
    <property type="entry name" value="AMIDASES"/>
    <property type="match status" value="1"/>
</dbReference>
<dbReference type="InterPro" id="IPR036928">
    <property type="entry name" value="AS_sf"/>
</dbReference>
<dbReference type="AlphaFoldDB" id="A0A6J6S257"/>
<organism evidence="2">
    <name type="scientific">freshwater metagenome</name>
    <dbReference type="NCBI Taxonomy" id="449393"/>
    <lineage>
        <taxon>unclassified sequences</taxon>
        <taxon>metagenomes</taxon>
        <taxon>ecological metagenomes</taxon>
    </lineage>
</organism>
<sequence>MAELHDLTALEQGAAIAAGEVSSAELVEHYLERIAARDDVGAFVTVTADQARERARSAGPGAGPLSGVPTAVKDLNATAGVRTTFGSAAYDDFVPEVSDGVVLAMEAAGLVSLGKTATPEFGSPCYTEPDGRPPSVTPWDRTRTAGGSSGGAAAAVAAGLVPLAQGSDGGGSIRIPASCCGLVGLKPSRGRVSGSPMYGDPVGLATAGPIARTVRDAAAMLDVLAVRRPGDPYFAPPEPGTFLAAAEREPGRLRIARFVEPVITDATVDPEVRRAWEDASLLLESLGHEVEDVPVPLGRDAVPFFEVCWSVLTALSPAPPGREQLLRPLTRWLGDRGRALSAPEFGLAIGAVRRHAAAALEQLAAYDAVLTPTLAVPPVPVGALRDDEHPERDFEAQKAFTPWTSAWNVTGMPAVSLPLHQTPDGLPVGVMLAARPAEDALLLSLAAQVEAAAPWHDRRPPGW</sequence>
<evidence type="ECO:0000259" key="1">
    <source>
        <dbReference type="Pfam" id="PF01425"/>
    </source>
</evidence>
<dbReference type="InterPro" id="IPR020556">
    <property type="entry name" value="Amidase_CS"/>
</dbReference>
<dbReference type="InterPro" id="IPR023631">
    <property type="entry name" value="Amidase_dom"/>
</dbReference>
<proteinExistence type="predicted"/>
<dbReference type="SUPFAM" id="SSF75304">
    <property type="entry name" value="Amidase signature (AS) enzymes"/>
    <property type="match status" value="1"/>
</dbReference>
<feature type="domain" description="Amidase" evidence="1">
    <location>
        <begin position="25"/>
        <end position="443"/>
    </location>
</feature>